<dbReference type="InterPro" id="IPR016930">
    <property type="entry name" value="UCP029644"/>
</dbReference>
<keyword evidence="3" id="KW-1185">Reference proteome</keyword>
<dbReference type="InterPro" id="IPR006860">
    <property type="entry name" value="FecR"/>
</dbReference>
<dbReference type="Gene3D" id="2.60.40.10">
    <property type="entry name" value="Immunoglobulins"/>
    <property type="match status" value="1"/>
</dbReference>
<gene>
    <name evidence="2" type="ORF">GGR46_002861</name>
</gene>
<name>A0A7W6JTI4_9SPHN</name>
<comment type="caution">
    <text evidence="2">The sequence shown here is derived from an EMBL/GenBank/DDBJ whole genome shotgun (WGS) entry which is preliminary data.</text>
</comment>
<evidence type="ECO:0000259" key="1">
    <source>
        <dbReference type="Pfam" id="PF04773"/>
    </source>
</evidence>
<dbReference type="Pfam" id="PF04773">
    <property type="entry name" value="FecR"/>
    <property type="match status" value="1"/>
</dbReference>
<dbReference type="EMBL" id="JACIEH010000002">
    <property type="protein sequence ID" value="MBB4099297.1"/>
    <property type="molecule type" value="Genomic_DNA"/>
</dbReference>
<evidence type="ECO:0000313" key="3">
    <source>
        <dbReference type="Proteomes" id="UP000557392"/>
    </source>
</evidence>
<accession>A0A7W6JTI4</accession>
<sequence length="432" mass="47571">MILDTPPPAVRPAPRANEIAYVIRRGDTADQLSRNYLVEGRDWRALLRLARVQNPRRLPTGRQIRIPRNWLRYRIEPARLASYRGRVAITSEGRETSAVIGASIGEGMFISTAANSFATLILADQSRIVLPSQSRVRVRELRRILLTNAIDYRLEVTNGRLETKVQPLEGSSGRYRIETPVSMTAVRGTEFRVSFAAGTAITEVLSGHVLVTDADGQRRELALDPGIGAARDGEGAVRTEPLLPAPALEDPGAVKLDDIVEFRAAPTPGAARYRLVIASDAGFIDNNVEQISEDGHFSFADIPNGNQFARISAITSSGIEGFAQSYGFKRRLASLHASVDTADDGYRFRWWGSGSGARRYRFQLLGDTPGAPPIVDRVGLEQDSLTLHRLAPGVYHWRVGLLQIEADDTVETWTNPEKLTIAAPSRTRKADR</sequence>
<dbReference type="PIRSF" id="PIRSF029644">
    <property type="entry name" value="UCP029644"/>
    <property type="match status" value="1"/>
</dbReference>
<dbReference type="Gene3D" id="3.10.350.10">
    <property type="entry name" value="LysM domain"/>
    <property type="match status" value="1"/>
</dbReference>
<dbReference type="InterPro" id="IPR036779">
    <property type="entry name" value="LysM_dom_sf"/>
</dbReference>
<dbReference type="PANTHER" id="PTHR38731">
    <property type="entry name" value="LIPL45-RELATED LIPOPROTEIN-RELATED"/>
    <property type="match status" value="1"/>
</dbReference>
<dbReference type="AlphaFoldDB" id="A0A7W6JTI4"/>
<dbReference type="Gene3D" id="2.60.120.1440">
    <property type="match status" value="1"/>
</dbReference>
<protein>
    <recommendedName>
        <fullName evidence="1">FecR protein domain-containing protein</fullName>
    </recommendedName>
</protein>
<evidence type="ECO:0000313" key="2">
    <source>
        <dbReference type="EMBL" id="MBB4099297.1"/>
    </source>
</evidence>
<dbReference type="InterPro" id="IPR013783">
    <property type="entry name" value="Ig-like_fold"/>
</dbReference>
<feature type="domain" description="FecR protein" evidence="1">
    <location>
        <begin position="110"/>
        <end position="209"/>
    </location>
</feature>
<dbReference type="Proteomes" id="UP000557392">
    <property type="component" value="Unassembled WGS sequence"/>
</dbReference>
<proteinExistence type="predicted"/>
<reference evidence="2 3" key="1">
    <citation type="submission" date="2020-08" db="EMBL/GenBank/DDBJ databases">
        <title>Genomic Encyclopedia of Type Strains, Phase IV (KMG-IV): sequencing the most valuable type-strain genomes for metagenomic binning, comparative biology and taxonomic classification.</title>
        <authorList>
            <person name="Goeker M."/>
        </authorList>
    </citation>
    <scope>NUCLEOTIDE SEQUENCE [LARGE SCALE GENOMIC DNA]</scope>
    <source>
        <strain evidence="2 3">DSM 101806</strain>
    </source>
</reference>
<dbReference type="RefSeq" id="WP_183998587.1">
    <property type="nucleotide sequence ID" value="NZ_JACIEH010000002.1"/>
</dbReference>
<organism evidence="2 3">
    <name type="scientific">Sphingomonas kyeonggiensis</name>
    <dbReference type="NCBI Taxonomy" id="1268553"/>
    <lineage>
        <taxon>Bacteria</taxon>
        <taxon>Pseudomonadati</taxon>
        <taxon>Pseudomonadota</taxon>
        <taxon>Alphaproteobacteria</taxon>
        <taxon>Sphingomonadales</taxon>
        <taxon>Sphingomonadaceae</taxon>
        <taxon>Sphingomonas</taxon>
    </lineage>
</organism>